<dbReference type="Pfam" id="PF08240">
    <property type="entry name" value="ADH_N"/>
    <property type="match status" value="1"/>
</dbReference>
<dbReference type="InterPro" id="IPR020843">
    <property type="entry name" value="ER"/>
</dbReference>
<dbReference type="CDD" id="cd08289">
    <property type="entry name" value="MDR_yhfp_like"/>
    <property type="match status" value="1"/>
</dbReference>
<dbReference type="AlphaFoldDB" id="A0A511VC75"/>
<dbReference type="InterPro" id="IPR051397">
    <property type="entry name" value="Zn-ADH-like_protein"/>
</dbReference>
<dbReference type="InterPro" id="IPR013149">
    <property type="entry name" value="ADH-like_C"/>
</dbReference>
<evidence type="ECO:0000313" key="2">
    <source>
        <dbReference type="EMBL" id="GEN36506.1"/>
    </source>
</evidence>
<accession>A0A511VC75</accession>
<dbReference type="Gene3D" id="3.90.180.10">
    <property type="entry name" value="Medium-chain alcohol dehydrogenases, catalytic domain"/>
    <property type="match status" value="1"/>
</dbReference>
<evidence type="ECO:0000313" key="3">
    <source>
        <dbReference type="Proteomes" id="UP000321157"/>
    </source>
</evidence>
<dbReference type="InterPro" id="IPR011032">
    <property type="entry name" value="GroES-like_sf"/>
</dbReference>
<protein>
    <submittedName>
        <fullName evidence="2">Putative quinone oxidoreductase YhfP</fullName>
    </submittedName>
</protein>
<sequence length="340" mass="36901">MSIRLGIRKGEMMNDFRAFVLDLVDGQTKMEVKQLSANDLPDGDVTIRVAFSSVNFKDGLATIPNRIIKTYPLIPGIDLAGTVIESQDERFREGDPVIVTSYELGVSHHGGFSEVARVPAKWVVPLPNGLNLREAMILGTAGFTAALSVQRLEENGLQPAQGPVLVTGATGGVGSVSVDILSKIGYEVVASTGKTSEHEYLYQLGAKQVIHREEVVASEQKPLRQQRWAGAIDPVGGKTLEYVLSTIQYGGSVALSGLTGGTDVSTTVHPFILRGVNLLGIDSVYCPMKVREKVWKRLATDLKPKKLNENIVDEISLEELPEVLSKILKGQIRGRTIVKM</sequence>
<dbReference type="InterPro" id="IPR014188">
    <property type="entry name" value="Acrylyl-CoA_reductase_AcuI"/>
</dbReference>
<dbReference type="GO" id="GO:0043957">
    <property type="term" value="F:acryloyl-CoA reductase (NADPH) activity"/>
    <property type="evidence" value="ECO:0007669"/>
    <property type="project" value="TreeGrafter"/>
</dbReference>
<dbReference type="Proteomes" id="UP000321157">
    <property type="component" value="Unassembled WGS sequence"/>
</dbReference>
<reference evidence="2 3" key="1">
    <citation type="submission" date="2019-07" db="EMBL/GenBank/DDBJ databases">
        <title>Whole genome shotgun sequence of Aneurinibacillus danicus NBRC 102444.</title>
        <authorList>
            <person name="Hosoyama A."/>
            <person name="Uohara A."/>
            <person name="Ohji S."/>
            <person name="Ichikawa N."/>
        </authorList>
    </citation>
    <scope>NUCLEOTIDE SEQUENCE [LARGE SCALE GENOMIC DNA]</scope>
    <source>
        <strain evidence="2 3">NBRC 102444</strain>
    </source>
</reference>
<comment type="caution">
    <text evidence="2">The sequence shown here is derived from an EMBL/GenBank/DDBJ whole genome shotgun (WGS) entry which is preliminary data.</text>
</comment>
<dbReference type="EMBL" id="BJXX01000193">
    <property type="protein sequence ID" value="GEN36506.1"/>
    <property type="molecule type" value="Genomic_DNA"/>
</dbReference>
<keyword evidence="3" id="KW-1185">Reference proteome</keyword>
<evidence type="ECO:0000259" key="1">
    <source>
        <dbReference type="SMART" id="SM00829"/>
    </source>
</evidence>
<dbReference type="PANTHER" id="PTHR43677">
    <property type="entry name" value="SHORT-CHAIN DEHYDROGENASE/REDUCTASE"/>
    <property type="match status" value="1"/>
</dbReference>
<dbReference type="NCBIfam" id="TIGR02823">
    <property type="entry name" value="oxido_YhdH"/>
    <property type="match status" value="1"/>
</dbReference>
<dbReference type="SMART" id="SM00829">
    <property type="entry name" value="PKS_ER"/>
    <property type="match status" value="1"/>
</dbReference>
<dbReference type="InterPro" id="IPR013154">
    <property type="entry name" value="ADH-like_N"/>
</dbReference>
<gene>
    <name evidence="2" type="primary">yhfP_2</name>
    <name evidence="2" type="ORF">ADA01nite_39660</name>
</gene>
<dbReference type="PANTHER" id="PTHR43677:SF1">
    <property type="entry name" value="ACRYLYL-COA REDUCTASE ACUI-RELATED"/>
    <property type="match status" value="1"/>
</dbReference>
<organism evidence="2 3">
    <name type="scientific">Aneurinibacillus danicus</name>
    <dbReference type="NCBI Taxonomy" id="267746"/>
    <lineage>
        <taxon>Bacteria</taxon>
        <taxon>Bacillati</taxon>
        <taxon>Bacillota</taxon>
        <taxon>Bacilli</taxon>
        <taxon>Bacillales</taxon>
        <taxon>Paenibacillaceae</taxon>
        <taxon>Aneurinibacillus group</taxon>
        <taxon>Aneurinibacillus</taxon>
    </lineage>
</organism>
<proteinExistence type="predicted"/>
<dbReference type="Pfam" id="PF00107">
    <property type="entry name" value="ADH_zinc_N"/>
    <property type="match status" value="1"/>
</dbReference>
<dbReference type="Gene3D" id="3.40.50.720">
    <property type="entry name" value="NAD(P)-binding Rossmann-like Domain"/>
    <property type="match status" value="1"/>
</dbReference>
<dbReference type="InterPro" id="IPR036291">
    <property type="entry name" value="NAD(P)-bd_dom_sf"/>
</dbReference>
<dbReference type="SUPFAM" id="SSF50129">
    <property type="entry name" value="GroES-like"/>
    <property type="match status" value="1"/>
</dbReference>
<name>A0A511VC75_9BACL</name>
<dbReference type="SUPFAM" id="SSF51735">
    <property type="entry name" value="NAD(P)-binding Rossmann-fold domains"/>
    <property type="match status" value="1"/>
</dbReference>
<feature type="domain" description="Enoyl reductase (ER)" evidence="1">
    <location>
        <begin position="26"/>
        <end position="338"/>
    </location>
</feature>